<gene>
    <name evidence="1" type="ORF">G6M46_19210</name>
</gene>
<dbReference type="EMBL" id="JAAMAY010000030">
    <property type="protein sequence ID" value="NTC30265.1"/>
    <property type="molecule type" value="Genomic_DNA"/>
</dbReference>
<dbReference type="NCBIfam" id="TIGR01560">
    <property type="entry name" value="put_DNA_pack"/>
    <property type="match status" value="1"/>
</dbReference>
<dbReference type="CDD" id="cd08054">
    <property type="entry name" value="gp6"/>
    <property type="match status" value="1"/>
</dbReference>
<dbReference type="Gene3D" id="1.10.3230.30">
    <property type="entry name" value="Phage gp6-like head-tail connector protein"/>
    <property type="match status" value="1"/>
</dbReference>
<evidence type="ECO:0000313" key="2">
    <source>
        <dbReference type="Proteomes" id="UP000702952"/>
    </source>
</evidence>
<name>A0AA44J9N1_AGRTU</name>
<dbReference type="Proteomes" id="UP000702952">
    <property type="component" value="Unassembled WGS sequence"/>
</dbReference>
<dbReference type="RefSeq" id="WP_174018831.1">
    <property type="nucleotide sequence ID" value="NZ_JAAMAW010000015.1"/>
</dbReference>
<accession>A0AA44J9N1</accession>
<proteinExistence type="predicted"/>
<organism evidence="1 2">
    <name type="scientific">Agrobacterium tumefaciens</name>
    <dbReference type="NCBI Taxonomy" id="358"/>
    <lineage>
        <taxon>Bacteria</taxon>
        <taxon>Pseudomonadati</taxon>
        <taxon>Pseudomonadota</taxon>
        <taxon>Alphaproteobacteria</taxon>
        <taxon>Hyphomicrobiales</taxon>
        <taxon>Rhizobiaceae</taxon>
        <taxon>Rhizobium/Agrobacterium group</taxon>
        <taxon>Agrobacterium</taxon>
        <taxon>Agrobacterium tumefaciens complex</taxon>
    </lineage>
</organism>
<dbReference type="AlphaFoldDB" id="A0AA44J9N1"/>
<dbReference type="Pfam" id="PF05135">
    <property type="entry name" value="Phage_connect_1"/>
    <property type="match status" value="1"/>
</dbReference>
<protein>
    <submittedName>
        <fullName evidence="1">Phage gp6-like head-tail connector protein</fullName>
    </submittedName>
</protein>
<reference evidence="1" key="1">
    <citation type="journal article" date="2020" name="Science">
        <title>Unexpected conservation and global transmission of agrobacterial virulence plasmids.</title>
        <authorList>
            <person name="Weisberg A.J."/>
            <person name="Davis E.W. 2nd"/>
            <person name="Tabima J."/>
            <person name="Belcher M.S."/>
            <person name="Miller M."/>
            <person name="Kuo C.H."/>
            <person name="Loper J.E."/>
            <person name="Grunwald N.J."/>
            <person name="Putnam M.L."/>
            <person name="Chang J.H."/>
        </authorList>
    </citation>
    <scope>NUCLEOTIDE SEQUENCE</scope>
    <source>
        <strain evidence="1">17-1853-1a</strain>
    </source>
</reference>
<dbReference type="InterPro" id="IPR006450">
    <property type="entry name" value="Phage_HK97_gp6-like"/>
</dbReference>
<evidence type="ECO:0000313" key="1">
    <source>
        <dbReference type="EMBL" id="NTC30265.1"/>
    </source>
</evidence>
<comment type="caution">
    <text evidence="1">The sequence shown here is derived from an EMBL/GenBank/DDBJ whole genome shotgun (WGS) entry which is preliminary data.</text>
</comment>
<sequence length="104" mass="11300">MILKVEELKAGLNLSDDLGTGDDALLQRFIEASQNLIERQLGFKIEANFGGAGQEPIPPALIHSVALLAGHYYENREGTLVGVSAQALPFGVDAIVTEFREWSF</sequence>
<dbReference type="InterPro" id="IPR021146">
    <property type="entry name" value="Phage_gp6-like_head-tail"/>
</dbReference>